<gene>
    <name evidence="1" type="ORF">BDY19DRAFT_973757</name>
</gene>
<keyword evidence="2" id="KW-1185">Reference proteome</keyword>
<comment type="caution">
    <text evidence="1">The sequence shown here is derived from an EMBL/GenBank/DDBJ whole genome shotgun (WGS) entry which is preliminary data.</text>
</comment>
<keyword evidence="1" id="KW-0808">Transferase</keyword>
<dbReference type="EMBL" id="MU274946">
    <property type="protein sequence ID" value="KAI0084219.1"/>
    <property type="molecule type" value="Genomic_DNA"/>
</dbReference>
<keyword evidence="1" id="KW-0489">Methyltransferase</keyword>
<accession>A0ACB8TQX0</accession>
<reference evidence="1" key="1">
    <citation type="journal article" date="2021" name="Environ. Microbiol.">
        <title>Gene family expansions and transcriptome signatures uncover fungal adaptations to wood decay.</title>
        <authorList>
            <person name="Hage H."/>
            <person name="Miyauchi S."/>
            <person name="Viragh M."/>
            <person name="Drula E."/>
            <person name="Min B."/>
            <person name="Chaduli D."/>
            <person name="Navarro D."/>
            <person name="Favel A."/>
            <person name="Norest M."/>
            <person name="Lesage-Meessen L."/>
            <person name="Balint B."/>
            <person name="Merenyi Z."/>
            <person name="de Eugenio L."/>
            <person name="Morin E."/>
            <person name="Martinez A.T."/>
            <person name="Baldrian P."/>
            <person name="Stursova M."/>
            <person name="Martinez M.J."/>
            <person name="Novotny C."/>
            <person name="Magnuson J.K."/>
            <person name="Spatafora J.W."/>
            <person name="Maurice S."/>
            <person name="Pangilinan J."/>
            <person name="Andreopoulos W."/>
            <person name="LaButti K."/>
            <person name="Hundley H."/>
            <person name="Na H."/>
            <person name="Kuo A."/>
            <person name="Barry K."/>
            <person name="Lipzen A."/>
            <person name="Henrissat B."/>
            <person name="Riley R."/>
            <person name="Ahrendt S."/>
            <person name="Nagy L.G."/>
            <person name="Grigoriev I.V."/>
            <person name="Martin F."/>
            <person name="Rosso M.N."/>
        </authorList>
    </citation>
    <scope>NUCLEOTIDE SEQUENCE</scope>
    <source>
        <strain evidence="1">CBS 384.51</strain>
    </source>
</reference>
<sequence length="274" mass="30351">MATEQAVYTHGHTAAVLRSHTWRTAQNSAAYLLPYLTAKPTATVLDIGCGPGTITADFASLIPQGHITALDFSEDVIQKAQMYAKEKGVVANMSFERGDAHALPFPDDTFDITHAHQVLQHVTNPVQVLREMRRVTKPGGIVATRETDFAGMIWYPESPGMTRWAETYARVARANGGEPNSGRRLLAWARQAGFDPAKVTCTSSCWCYATPEEREWWGGLWAERLLKSDFYPTAIKNGIATEEEIQGLSEAWVKWAESEDAWFSVPHGEIIAIV</sequence>
<protein>
    <submittedName>
        <fullName evidence="1">UbiE family methyltransferase</fullName>
    </submittedName>
</protein>
<proteinExistence type="predicted"/>
<name>A0ACB8TQX0_9APHY</name>
<evidence type="ECO:0000313" key="2">
    <source>
        <dbReference type="Proteomes" id="UP001055072"/>
    </source>
</evidence>
<evidence type="ECO:0000313" key="1">
    <source>
        <dbReference type="EMBL" id="KAI0084219.1"/>
    </source>
</evidence>
<dbReference type="Proteomes" id="UP001055072">
    <property type="component" value="Unassembled WGS sequence"/>
</dbReference>
<organism evidence="1 2">
    <name type="scientific">Irpex rosettiformis</name>
    <dbReference type="NCBI Taxonomy" id="378272"/>
    <lineage>
        <taxon>Eukaryota</taxon>
        <taxon>Fungi</taxon>
        <taxon>Dikarya</taxon>
        <taxon>Basidiomycota</taxon>
        <taxon>Agaricomycotina</taxon>
        <taxon>Agaricomycetes</taxon>
        <taxon>Polyporales</taxon>
        <taxon>Irpicaceae</taxon>
        <taxon>Irpex</taxon>
    </lineage>
</organism>